<keyword evidence="11" id="KW-1185">Reference proteome</keyword>
<dbReference type="PROSITE" id="PS51885">
    <property type="entry name" value="NEPRILYSIN"/>
    <property type="match status" value="1"/>
</dbReference>
<comment type="similarity">
    <text evidence="2">Belongs to the peptidase M13 family.</text>
</comment>
<keyword evidence="5" id="KW-0378">Hydrolase</keyword>
<dbReference type="CDD" id="cd08662">
    <property type="entry name" value="M13"/>
    <property type="match status" value="1"/>
</dbReference>
<dbReference type="Gene3D" id="3.40.390.10">
    <property type="entry name" value="Collagenase (Catalytic Domain)"/>
    <property type="match status" value="1"/>
</dbReference>
<name>A0A2W7RI17_9BACT</name>
<evidence type="ECO:0000256" key="5">
    <source>
        <dbReference type="ARBA" id="ARBA00022801"/>
    </source>
</evidence>
<dbReference type="InterPro" id="IPR018497">
    <property type="entry name" value="Peptidase_M13_C"/>
</dbReference>
<evidence type="ECO:0000256" key="6">
    <source>
        <dbReference type="ARBA" id="ARBA00022833"/>
    </source>
</evidence>
<keyword evidence="6" id="KW-0862">Zinc</keyword>
<feature type="domain" description="Peptidase M13 N-terminal" evidence="9">
    <location>
        <begin position="43"/>
        <end position="421"/>
    </location>
</feature>
<dbReference type="InterPro" id="IPR000718">
    <property type="entry name" value="Peptidase_M13"/>
</dbReference>
<dbReference type="EMBL" id="QKZV01000010">
    <property type="protein sequence ID" value="PZX60548.1"/>
    <property type="molecule type" value="Genomic_DNA"/>
</dbReference>
<dbReference type="GO" id="GO:0016485">
    <property type="term" value="P:protein processing"/>
    <property type="evidence" value="ECO:0007669"/>
    <property type="project" value="TreeGrafter"/>
</dbReference>
<dbReference type="PRINTS" id="PR00786">
    <property type="entry name" value="NEPRILYSIN"/>
</dbReference>
<keyword evidence="4" id="KW-0479">Metal-binding</keyword>
<dbReference type="GO" id="GO:0046872">
    <property type="term" value="F:metal ion binding"/>
    <property type="evidence" value="ECO:0007669"/>
    <property type="project" value="UniProtKB-KW"/>
</dbReference>
<evidence type="ECO:0000256" key="4">
    <source>
        <dbReference type="ARBA" id="ARBA00022723"/>
    </source>
</evidence>
<evidence type="ECO:0000313" key="11">
    <source>
        <dbReference type="Proteomes" id="UP000249720"/>
    </source>
</evidence>
<evidence type="ECO:0000256" key="3">
    <source>
        <dbReference type="ARBA" id="ARBA00022670"/>
    </source>
</evidence>
<keyword evidence="7" id="KW-0482">Metalloprotease</keyword>
<dbReference type="Gene3D" id="1.10.1380.10">
    <property type="entry name" value="Neutral endopeptidase , domain2"/>
    <property type="match status" value="1"/>
</dbReference>
<sequence length="678" mass="76799">MKFVQTFVTSTALAMLACTGCQQKQNAPSAFIDLSAIDTSVKPGDNFFLYANGNWLKKTTIPASEVGAGAFLDLYNRTKNNIHTILLDAEKNAAPAGSIQQKVGDFFASGMDSTTIEKLGYTPIQPELNEINTLKNAADIIHYAAQAHTRGSGMLFDFGVYPDDKNSMATIAVFSQGGLGLPDRDYYFKTDAATQAVVQAYKNYLQKLLILTGTDSLTATQQVEQVYALEKQMAESHKTNVALRDPQSNYHKMAVAQLSKTMPNLQWPMLLKTLNIQVDSINVQQPEFYAKLNQLITTQPIATWQLYLRLHTLNGVARYLSTPFVQASFNYYGKALNGQTQMKPRWENVYRTIDAQIGEALGQLYVEKYFTKEAKQRMDELVNNLQKAFANRINNLDWMSDSTKQKAKDKLQAFIKKIGYPDKWRDYSKVNIQRNQYFNNIMAAEANNYQYMISKLGKPVDRTEWEMTPPTINAYYNPLYNEIVFPAGILQFPFFDPQADDAINYGGIGMVIGHEMTHGFDDQGAQYDKDGNLKNWWSTSDYDLFRKKSQQVIQLYNGFTILDTVHVNGALTTGENIADIGGIAIAYDAFKMTKEGQDTTQKIDGYTPDQRFFLSLAQIWRSKEKDAYALRLINTDPHSPAMYRVNGPLMNFTPFYKAFNVVPGEKMYLPENERIKIW</sequence>
<dbReference type="InterPro" id="IPR024079">
    <property type="entry name" value="MetalloPept_cat_dom_sf"/>
</dbReference>
<dbReference type="Pfam" id="PF01431">
    <property type="entry name" value="Peptidase_M13"/>
    <property type="match status" value="1"/>
</dbReference>
<accession>A0A2W7RI17</accession>
<comment type="cofactor">
    <cofactor evidence="1">
        <name>Zn(2+)</name>
        <dbReference type="ChEBI" id="CHEBI:29105"/>
    </cofactor>
</comment>
<dbReference type="InterPro" id="IPR042089">
    <property type="entry name" value="Peptidase_M13_dom_2"/>
</dbReference>
<reference evidence="10 11" key="1">
    <citation type="submission" date="2018-06" db="EMBL/GenBank/DDBJ databases">
        <title>Genomic Encyclopedia of Archaeal and Bacterial Type Strains, Phase II (KMG-II): from individual species to whole genera.</title>
        <authorList>
            <person name="Goeker M."/>
        </authorList>
    </citation>
    <scope>NUCLEOTIDE SEQUENCE [LARGE SCALE GENOMIC DNA]</scope>
    <source>
        <strain evidence="10 11">DSM 23241</strain>
    </source>
</reference>
<dbReference type="PROSITE" id="PS51257">
    <property type="entry name" value="PROKAR_LIPOPROTEIN"/>
    <property type="match status" value="1"/>
</dbReference>
<dbReference type="SUPFAM" id="SSF55486">
    <property type="entry name" value="Metalloproteases ('zincins'), catalytic domain"/>
    <property type="match status" value="1"/>
</dbReference>
<dbReference type="GO" id="GO:0004222">
    <property type="term" value="F:metalloendopeptidase activity"/>
    <property type="evidence" value="ECO:0007669"/>
    <property type="project" value="InterPro"/>
</dbReference>
<organism evidence="10 11">
    <name type="scientific">Hydrotalea sandarakina</name>
    <dbReference type="NCBI Taxonomy" id="1004304"/>
    <lineage>
        <taxon>Bacteria</taxon>
        <taxon>Pseudomonadati</taxon>
        <taxon>Bacteroidota</taxon>
        <taxon>Chitinophagia</taxon>
        <taxon>Chitinophagales</taxon>
        <taxon>Chitinophagaceae</taxon>
        <taxon>Hydrotalea</taxon>
    </lineage>
</organism>
<proteinExistence type="inferred from homology"/>
<comment type="caution">
    <text evidence="10">The sequence shown here is derived from an EMBL/GenBank/DDBJ whole genome shotgun (WGS) entry which is preliminary data.</text>
</comment>
<gene>
    <name evidence="10" type="ORF">LX80_02567</name>
</gene>
<evidence type="ECO:0000256" key="2">
    <source>
        <dbReference type="ARBA" id="ARBA00007357"/>
    </source>
</evidence>
<feature type="domain" description="Peptidase M13 C-terminal" evidence="8">
    <location>
        <begin position="473"/>
        <end position="674"/>
    </location>
</feature>
<evidence type="ECO:0000259" key="8">
    <source>
        <dbReference type="Pfam" id="PF01431"/>
    </source>
</evidence>
<dbReference type="Pfam" id="PF05649">
    <property type="entry name" value="Peptidase_M13_N"/>
    <property type="match status" value="1"/>
</dbReference>
<dbReference type="PANTHER" id="PTHR11733">
    <property type="entry name" value="ZINC METALLOPROTEASE FAMILY M13 NEPRILYSIN-RELATED"/>
    <property type="match status" value="1"/>
</dbReference>
<evidence type="ECO:0000313" key="10">
    <source>
        <dbReference type="EMBL" id="PZX60548.1"/>
    </source>
</evidence>
<protein>
    <submittedName>
        <fullName evidence="10">Putative endopeptidase</fullName>
    </submittedName>
</protein>
<evidence type="ECO:0000259" key="9">
    <source>
        <dbReference type="Pfam" id="PF05649"/>
    </source>
</evidence>
<dbReference type="GO" id="GO:0005886">
    <property type="term" value="C:plasma membrane"/>
    <property type="evidence" value="ECO:0007669"/>
    <property type="project" value="TreeGrafter"/>
</dbReference>
<evidence type="ECO:0000256" key="7">
    <source>
        <dbReference type="ARBA" id="ARBA00023049"/>
    </source>
</evidence>
<dbReference type="PANTHER" id="PTHR11733:SF167">
    <property type="entry name" value="FI17812P1-RELATED"/>
    <property type="match status" value="1"/>
</dbReference>
<keyword evidence="3" id="KW-0645">Protease</keyword>
<dbReference type="Proteomes" id="UP000249720">
    <property type="component" value="Unassembled WGS sequence"/>
</dbReference>
<evidence type="ECO:0000256" key="1">
    <source>
        <dbReference type="ARBA" id="ARBA00001947"/>
    </source>
</evidence>
<dbReference type="RefSeq" id="WP_170120461.1">
    <property type="nucleotide sequence ID" value="NZ_QKZV01000010.1"/>
</dbReference>
<dbReference type="InterPro" id="IPR008753">
    <property type="entry name" value="Peptidase_M13_N"/>
</dbReference>
<dbReference type="AlphaFoldDB" id="A0A2W7RI17"/>